<dbReference type="EMBL" id="PUHW01000328">
    <property type="protein sequence ID" value="KAG0687032.1"/>
    <property type="molecule type" value="Genomic_DNA"/>
</dbReference>
<organism evidence="2 3">
    <name type="scientific">Pichia californica</name>
    <dbReference type="NCBI Taxonomy" id="460514"/>
    <lineage>
        <taxon>Eukaryota</taxon>
        <taxon>Fungi</taxon>
        <taxon>Dikarya</taxon>
        <taxon>Ascomycota</taxon>
        <taxon>Saccharomycotina</taxon>
        <taxon>Pichiomycetes</taxon>
        <taxon>Pichiales</taxon>
        <taxon>Pichiaceae</taxon>
        <taxon>Pichia</taxon>
    </lineage>
</organism>
<evidence type="ECO:0000313" key="3">
    <source>
        <dbReference type="Proteomes" id="UP000697127"/>
    </source>
</evidence>
<feature type="domain" description="LYC1 C-terminal" evidence="1">
    <location>
        <begin position="187"/>
        <end position="391"/>
    </location>
</feature>
<dbReference type="PANTHER" id="PTHR34815">
    <property type="entry name" value="LYSINE ACETYLTRANSFERASE"/>
    <property type="match status" value="1"/>
</dbReference>
<dbReference type="InterPro" id="IPR055100">
    <property type="entry name" value="GNAT_LYC1-like"/>
</dbReference>
<dbReference type="Pfam" id="PF22998">
    <property type="entry name" value="GNAT_LYC1-like"/>
    <property type="match status" value="1"/>
</dbReference>
<dbReference type="InterPro" id="IPR016181">
    <property type="entry name" value="Acyl_CoA_acyltransferase"/>
</dbReference>
<evidence type="ECO:0000259" key="1">
    <source>
        <dbReference type="Pfam" id="PF22998"/>
    </source>
</evidence>
<reference evidence="2" key="1">
    <citation type="submission" date="2020-11" db="EMBL/GenBank/DDBJ databases">
        <title>Kefir isolates.</title>
        <authorList>
            <person name="Marcisauskas S."/>
            <person name="Kim Y."/>
            <person name="Blasche S."/>
        </authorList>
    </citation>
    <scope>NUCLEOTIDE SEQUENCE</scope>
    <source>
        <strain evidence="2">Olga-1</strain>
    </source>
</reference>
<dbReference type="SUPFAM" id="SSF55729">
    <property type="entry name" value="Acyl-CoA N-acyltransferases (Nat)"/>
    <property type="match status" value="1"/>
</dbReference>
<proteinExistence type="predicted"/>
<dbReference type="Gene3D" id="3.40.630.30">
    <property type="match status" value="1"/>
</dbReference>
<accession>A0A9P7BCK6</accession>
<evidence type="ECO:0000313" key="2">
    <source>
        <dbReference type="EMBL" id="KAG0687032.1"/>
    </source>
</evidence>
<dbReference type="OrthoDB" id="2020070at2759"/>
<sequence>MVLELTSTTSKKDLQECQSNNFISWGAPLTIEQYYHRDSINYESNFMNLYRLNTENTNGGIYFILKDNEIKNGEIESACEIFIRDSWIAKNGELFNCKSAVIGSVYTAEKFRGKGNANFMMKELIKQMKEKYLKGKYDSAFLYSEIGEYYSKFGYKSFNVEVLQFDISNNNNIKINIDYPFETIYFDYKEISNDYFNKMKDLVLKKSKQDNGLHFMLKPSHKIFEWFANRSRVNYWAIKHPEIKDPPPGIENERNNNIKVNPLLNTITGFEIKDKAGKLNYISFYPQFHNNDCYILAMHATEEEDAIKLIKLVLNQCIKWGMKKVSGWKTDICDFDNTGSYENSFQEILKSHGLVFTLQEKNDSLSAIQLMHQPDNIDVSGWEGNGKWCWF</sequence>
<dbReference type="PANTHER" id="PTHR34815:SF2">
    <property type="entry name" value="N-ACETYLTRANSFERASE DOMAIN-CONTAINING PROTEIN"/>
    <property type="match status" value="1"/>
</dbReference>
<comment type="caution">
    <text evidence="2">The sequence shown here is derived from an EMBL/GenBank/DDBJ whole genome shotgun (WGS) entry which is preliminary data.</text>
</comment>
<gene>
    <name evidence="2" type="ORF">C6P40_002981</name>
</gene>
<dbReference type="Proteomes" id="UP000697127">
    <property type="component" value="Unassembled WGS sequence"/>
</dbReference>
<dbReference type="AlphaFoldDB" id="A0A9P7BCK6"/>
<keyword evidence="3" id="KW-1185">Reference proteome</keyword>
<name>A0A9P7BCK6_9ASCO</name>
<dbReference type="CDD" id="cd04301">
    <property type="entry name" value="NAT_SF"/>
    <property type="match status" value="1"/>
</dbReference>
<dbReference type="InterPro" id="IPR053013">
    <property type="entry name" value="LAT"/>
</dbReference>
<protein>
    <recommendedName>
        <fullName evidence="1">LYC1 C-terminal domain-containing protein</fullName>
    </recommendedName>
</protein>